<organism evidence="6 12">
    <name type="scientific">Streptococcus agalactiae</name>
    <dbReference type="NCBI Taxonomy" id="1311"/>
    <lineage>
        <taxon>Bacteria</taxon>
        <taxon>Bacillati</taxon>
        <taxon>Bacillota</taxon>
        <taxon>Bacilli</taxon>
        <taxon>Lactobacillales</taxon>
        <taxon>Streptococcaceae</taxon>
        <taxon>Streptococcus</taxon>
    </lineage>
</organism>
<evidence type="ECO:0000313" key="10">
    <source>
        <dbReference type="Proteomes" id="UP000035346"/>
    </source>
</evidence>
<evidence type="ECO:0000313" key="7">
    <source>
        <dbReference type="EMBL" id="SUN14904.1"/>
    </source>
</evidence>
<evidence type="ECO:0000259" key="1">
    <source>
        <dbReference type="SMART" id="SM00892"/>
    </source>
</evidence>
<comment type="caution">
    <text evidence="6">The sequence shown here is derived from an EMBL/GenBank/DDBJ whole genome shotgun (WGS) entry which is preliminary data.</text>
</comment>
<evidence type="ECO:0000313" key="4">
    <source>
        <dbReference type="EMBL" id="OCM71107.1"/>
    </source>
</evidence>
<dbReference type="OMA" id="NYYETKI"/>
<evidence type="ECO:0000313" key="5">
    <source>
        <dbReference type="EMBL" id="RDY81491.1"/>
    </source>
</evidence>
<evidence type="ECO:0000313" key="2">
    <source>
        <dbReference type="EMBL" id="KLJ28206.1"/>
    </source>
</evidence>
<evidence type="ECO:0000313" key="6">
    <source>
        <dbReference type="EMBL" id="SQA17162.1"/>
    </source>
</evidence>
<dbReference type="Proteomes" id="UP000250200">
    <property type="component" value="Unassembled WGS sequence"/>
</dbReference>
<dbReference type="EMBL" id="UHEQ01000004">
    <property type="protein sequence ID" value="SUN14904.1"/>
    <property type="molecule type" value="Genomic_DNA"/>
</dbReference>
<dbReference type="RefSeq" id="WP_000163020.1">
    <property type="nucleotide sequence ID" value="NZ_AP018935.1"/>
</dbReference>
<dbReference type="GO" id="GO:0046872">
    <property type="term" value="F:metal ion binding"/>
    <property type="evidence" value="ECO:0007669"/>
    <property type="project" value="InterPro"/>
</dbReference>
<dbReference type="Proteomes" id="UP000035174">
    <property type="component" value="Unassembled WGS sequence"/>
</dbReference>
<dbReference type="EMBL" id="MAWT01000033">
    <property type="protein sequence ID" value="OCM71107.1"/>
    <property type="molecule type" value="Genomic_DNA"/>
</dbReference>
<sequence length="285" mass="31352">MTKKQKQITASIVTLLFSLLAIGLGESKSLPNDHILKQVTDLIISNESGKNTSLKNVSGTPSRELSESVLTSNVKKQLGTNIAWNQSGAFIINQNKTDLNAKVSSAPYAINEIKKVNNQIVPTKANALLTKATRQYRNREETGNGRTYWKPAGWHQINGLKGSYNHAVDRGHLIGYALVGSLRGFDASTSNPKNIATQAAWANQANSNQSTGQNYYETLVRKALDRHKTVRYRVTLIYDRDNLLSSGSHIEAKSSDGSLEFNVFIPNVQSGLLFDYATGKVKQTK</sequence>
<evidence type="ECO:0000313" key="11">
    <source>
        <dbReference type="Proteomes" id="UP000093122"/>
    </source>
</evidence>
<dbReference type="EMBL" id="LCVB01000032">
    <property type="protein sequence ID" value="KLJ28206.1"/>
    <property type="molecule type" value="Genomic_DNA"/>
</dbReference>
<evidence type="ECO:0000313" key="15">
    <source>
        <dbReference type="Proteomes" id="UP000256718"/>
    </source>
</evidence>
<dbReference type="SMART" id="SM00892">
    <property type="entry name" value="Endonuclease_NS"/>
    <property type="match status" value="1"/>
</dbReference>
<dbReference type="Gene3D" id="3.40.570.10">
    <property type="entry name" value="Extracellular Endonuclease, subunit A"/>
    <property type="match status" value="1"/>
</dbReference>
<reference evidence="4 11" key="2">
    <citation type="journal article" date="2016" name="Sci. Rep.">
        <title>Serotype IV Streptococcus agalactiae ST-452 has arisen from large genomic recombination events between CC23 and the hypervirulent CC17 lineages.</title>
        <authorList>
            <person name="Campisi E."/>
            <person name="Rinaudo C.D."/>
            <person name="Donati C."/>
            <person name="Barucco M."/>
            <person name="Torricelli G."/>
            <person name="Edwards M.S."/>
            <person name="Baker C.J."/>
            <person name="Margarit I."/>
            <person name="Rosini R."/>
        </authorList>
    </citation>
    <scope>NUCLEOTIDE SEQUENCE [LARGE SCALE GENOMIC DNA]</scope>
    <source>
        <strain evidence="4 11">CZ-PW-140</strain>
    </source>
</reference>
<dbReference type="Pfam" id="PF01223">
    <property type="entry name" value="Endonuclease_NS"/>
    <property type="match status" value="1"/>
</dbReference>
<feature type="domain" description="DNA/RNA non-specific endonuclease/pyrophosphatase/phosphodiesterase" evidence="1">
    <location>
        <begin position="107"/>
        <end position="283"/>
    </location>
</feature>
<dbReference type="EMBL" id="UAVB01000001">
    <property type="protein sequence ID" value="SQA17162.1"/>
    <property type="molecule type" value="Genomic_DNA"/>
</dbReference>
<name>A0A0E1EGX4_STRAG</name>
<evidence type="ECO:0000313" key="8">
    <source>
        <dbReference type="EMBL" id="SUN29414.1"/>
    </source>
</evidence>
<dbReference type="EMBL" id="QHGZ01000154">
    <property type="protein sequence ID" value="RDY81491.1"/>
    <property type="molecule type" value="Genomic_DNA"/>
</dbReference>
<dbReference type="Proteomes" id="UP000255140">
    <property type="component" value="Unassembled WGS sequence"/>
</dbReference>
<gene>
    <name evidence="6" type="primary">endA_1</name>
    <name evidence="7" type="synonym">endA_3</name>
    <name evidence="4" type="ORF">AX245_04645</name>
    <name evidence="5" type="ORF">C4618_06385</name>
    <name evidence="6" type="ORF">NCTC8181_00078</name>
    <name evidence="7" type="ORF">NCTC8185_02209</name>
    <name evidence="8" type="ORF">NCTC9828_01704</name>
    <name evidence="3" type="ORF">WA04_01205</name>
    <name evidence="2" type="ORF">WA45_07990</name>
</gene>
<reference evidence="12 13" key="4">
    <citation type="submission" date="2018-06" db="EMBL/GenBank/DDBJ databases">
        <authorList>
            <consortium name="Pathogen Informatics"/>
            <person name="Doyle S."/>
        </authorList>
    </citation>
    <scope>NUCLEOTIDE SEQUENCE [LARGE SCALE GENOMIC DNA]</scope>
    <source>
        <strain evidence="6 12">NCTC8181</strain>
        <strain evidence="7 13">NCTC8185</strain>
        <strain evidence="8 14">NCTC9828</strain>
    </source>
</reference>
<dbReference type="GO" id="GO:0003676">
    <property type="term" value="F:nucleic acid binding"/>
    <property type="evidence" value="ECO:0007669"/>
    <property type="project" value="InterPro"/>
</dbReference>
<dbReference type="GO" id="GO:0004519">
    <property type="term" value="F:endonuclease activity"/>
    <property type="evidence" value="ECO:0007669"/>
    <property type="project" value="UniProtKB-KW"/>
</dbReference>
<protein>
    <submittedName>
        <fullName evidence="2 6">DNA-entry nuclease</fullName>
        <ecNumber evidence="6">3.1.30.-</ecNumber>
    </submittedName>
    <submittedName>
        <fullName evidence="5">DNA/RNA non-specific endonuclease</fullName>
    </submittedName>
</protein>
<dbReference type="Proteomes" id="UP000093122">
    <property type="component" value="Unassembled WGS sequence"/>
</dbReference>
<evidence type="ECO:0000313" key="3">
    <source>
        <dbReference type="EMBL" id="KLL45054.1"/>
    </source>
</evidence>
<reference evidence="9 10" key="1">
    <citation type="journal article" date="2015" name="PLoS ONE">
        <title>Genomic analysis reveals the molecular basis for capsule loss in the group B streptococcus population.</title>
        <authorList>
            <consortium name="DEVANI Consortium"/>
            <person name="Rosini R."/>
            <person name="Campisi E."/>
            <person name="De Chiara M."/>
            <person name="Tettelin H."/>
            <person name="Rinaudo D."/>
            <person name="Toniolo C."/>
            <person name="Metruccio M."/>
            <person name="Guidotti S."/>
            <person name="Sorensen U.B."/>
            <person name="Kilian M."/>
            <person name="Ramirez M."/>
            <person name="Janulczyk R."/>
            <person name="Donati C."/>
            <person name="Grandi G."/>
            <person name="Margarit I."/>
        </authorList>
    </citation>
    <scope>NUCLEOTIDE SEQUENCE [LARGE SCALE GENOMIC DNA]</scope>
    <source>
        <strain evidence="3 10">DK-B-USS-215</strain>
        <strain evidence="2 9">ES-PW-063</strain>
    </source>
</reference>
<dbReference type="Proteomes" id="UP000035346">
    <property type="component" value="Unassembled WGS sequence"/>
</dbReference>
<keyword evidence="6" id="KW-0378">Hydrolase</keyword>
<evidence type="ECO:0000313" key="14">
    <source>
        <dbReference type="Proteomes" id="UP000255140"/>
    </source>
</evidence>
<evidence type="ECO:0000313" key="9">
    <source>
        <dbReference type="Proteomes" id="UP000035174"/>
    </source>
</evidence>
<dbReference type="InterPro" id="IPR001604">
    <property type="entry name" value="Endo_G_ENPP1-like_dom"/>
</dbReference>
<accession>A0A0E1EGX4</accession>
<evidence type="ECO:0000313" key="12">
    <source>
        <dbReference type="Proteomes" id="UP000250200"/>
    </source>
</evidence>
<dbReference type="KEGG" id="sage:EN72_05075"/>
<proteinExistence type="predicted"/>
<dbReference type="EMBL" id="UHEW01000005">
    <property type="protein sequence ID" value="SUN29414.1"/>
    <property type="molecule type" value="Genomic_DNA"/>
</dbReference>
<dbReference type="EMBL" id="LBKL01000014">
    <property type="protein sequence ID" value="KLL45054.1"/>
    <property type="molecule type" value="Genomic_DNA"/>
</dbReference>
<keyword evidence="5" id="KW-0255">Endonuclease</keyword>
<keyword evidence="5" id="KW-0540">Nuclease</keyword>
<dbReference type="EC" id="3.1.30.-" evidence="6"/>
<dbReference type="Proteomes" id="UP000256718">
    <property type="component" value="Unassembled WGS sequence"/>
</dbReference>
<evidence type="ECO:0000313" key="13">
    <source>
        <dbReference type="Proteomes" id="UP000254076"/>
    </source>
</evidence>
<dbReference type="GO" id="GO:0016787">
    <property type="term" value="F:hydrolase activity"/>
    <property type="evidence" value="ECO:0007669"/>
    <property type="project" value="UniProtKB-KW"/>
</dbReference>
<dbReference type="InterPro" id="IPR044929">
    <property type="entry name" value="DNA/RNA_non-sp_Endonuclease_sf"/>
</dbReference>
<dbReference type="AlphaFoldDB" id="A0A0E1EGX4"/>
<reference evidence="5 15" key="3">
    <citation type="journal article" date="2018" name="Emerg. Microbes Infect.">
        <title>Phenotypic and molecular analysis of nontypeable Group B streptococci: identification of cps2a and hybrid cps2a/cps5 Group B streptococcal capsule gene clusters.</title>
        <authorList>
            <person name="Alhhazmi A."/>
            <person name="Tyrrell G.J."/>
        </authorList>
    </citation>
    <scope>NUCLEOTIDE SEQUENCE [LARGE SCALE GENOMIC DNA]</scope>
    <source>
        <strain evidence="5 15">PLGBS17</strain>
    </source>
</reference>
<dbReference type="Proteomes" id="UP000254076">
    <property type="component" value="Unassembled WGS sequence"/>
</dbReference>